<comment type="caution">
    <text evidence="1">The sequence shown here is derived from an EMBL/GenBank/DDBJ whole genome shotgun (WGS) entry which is preliminary data.</text>
</comment>
<name>A0ACB8V451_9EURO</name>
<dbReference type="EMBL" id="JALBCA010000010">
    <property type="protein sequence ID" value="KAI2391792.1"/>
    <property type="molecule type" value="Genomic_DNA"/>
</dbReference>
<organism evidence="1">
    <name type="scientific">Ophidiomyces ophidiicola</name>
    <dbReference type="NCBI Taxonomy" id="1387563"/>
    <lineage>
        <taxon>Eukaryota</taxon>
        <taxon>Fungi</taxon>
        <taxon>Dikarya</taxon>
        <taxon>Ascomycota</taxon>
        <taxon>Pezizomycotina</taxon>
        <taxon>Eurotiomycetes</taxon>
        <taxon>Eurotiomycetidae</taxon>
        <taxon>Onygenales</taxon>
        <taxon>Onygenaceae</taxon>
        <taxon>Ophidiomyces</taxon>
    </lineage>
</organism>
<reference evidence="1" key="1">
    <citation type="journal article" date="2022" name="bioRxiv">
        <title>Population genetic analysis of Ophidiomyces ophidiicola, the causative agent of snake fungal disease, indicates recent introductions to the USA.</title>
        <authorList>
            <person name="Ladner J.T."/>
            <person name="Palmer J.M."/>
            <person name="Ettinger C.L."/>
            <person name="Stajich J.E."/>
            <person name="Farrell T.M."/>
            <person name="Glorioso B.M."/>
            <person name="Lawson B."/>
            <person name="Price S.J."/>
            <person name="Stengle A.G."/>
            <person name="Grear D.A."/>
            <person name="Lorch J.M."/>
        </authorList>
    </citation>
    <scope>NUCLEOTIDE SEQUENCE</scope>
    <source>
        <strain evidence="1">NWHC 24266-5</strain>
    </source>
</reference>
<gene>
    <name evidence="1" type="ORF">LOY88_001018</name>
</gene>
<evidence type="ECO:0000313" key="1">
    <source>
        <dbReference type="EMBL" id="KAI2391792.1"/>
    </source>
</evidence>
<accession>A0ACB8V451</accession>
<proteinExistence type="predicted"/>
<sequence length="679" mass="72787">MPVISINGNELDPEQQAPVLRALNLESEDASKSDYILIQASTPLSDAQEDQLEKLGAVIHEYVSENTYLCGYKNSDLEQLRALDFVDWANVYLDTFVIQPSLKLAPQTTHSLSLPKARQTSHLHEVDLQFHKDVDTQAADLKTAIATAARVDPEGLKIGNHKVRLSVQEQYLEELAALDQVRLIQKVHPARLFNTVAVDIIKGEVNLNGTAYEGEGQVVAVGDTGFDNGNTQDVHHAFTGRVKSLYPLGRAKSDDPDGHGTHVCGSVLGDGQSKTMGGRVRGVAVKSSLVVQSLLDARGGLGGIPDDLTSLFVQPYEKDGAKIHTNSWGSTSSSQLPYDTSSTEIDKFVYEHPDMVILFAAGNDGKDLNRDGTVDEKQIGSQAAAKNCITVGASENNRPNLPVKYGPRYPSPLGSDLMADHPNGMAAFSSRGPTKEGRIKPDVVAPGTGILSTRSRKLLNPGNRFGDSTDPNFWFCAGTSMATPLVAGAVAVLRESIVKNGNKTPSAALIKAMLINGAVELPGQYVPSEAGPSPNPSSGFGRVNLKNSVVLKDDKLAGYEEKSMAKGAADNVTTIQIPAPAGKSSSDNSNTLKVTLVWSDPPGATLQNDLDLIVTASDGKERHGNMGEGEGFDRANNVEQVQWKNIPAGEVKITVRVYRIATKNVPQPYALTWSVNRAL</sequence>
<protein>
    <submittedName>
        <fullName evidence="1">Uncharacterized protein</fullName>
    </submittedName>
</protein>